<dbReference type="InterPro" id="IPR001750">
    <property type="entry name" value="ND/Mrp_TM"/>
</dbReference>
<keyword evidence="10" id="KW-1185">Reference proteome</keyword>
<gene>
    <name evidence="9" type="ORF">SE17_16365</name>
</gene>
<feature type="domain" description="NADH:quinone oxidoreductase/Mrp antiporter transmembrane" evidence="7">
    <location>
        <begin position="143"/>
        <end position="454"/>
    </location>
</feature>
<feature type="transmembrane region" description="Helical" evidence="6">
    <location>
        <begin position="6"/>
        <end position="23"/>
    </location>
</feature>
<evidence type="ECO:0000256" key="4">
    <source>
        <dbReference type="ARBA" id="ARBA00023136"/>
    </source>
</evidence>
<dbReference type="GO" id="GO:0008137">
    <property type="term" value="F:NADH dehydrogenase (ubiquinone) activity"/>
    <property type="evidence" value="ECO:0007669"/>
    <property type="project" value="InterPro"/>
</dbReference>
<feature type="transmembrane region" description="Helical" evidence="6">
    <location>
        <begin position="194"/>
        <end position="213"/>
    </location>
</feature>
<feature type="transmembrane region" description="Helical" evidence="6">
    <location>
        <begin position="446"/>
        <end position="467"/>
    </location>
</feature>
<dbReference type="InterPro" id="IPR003945">
    <property type="entry name" value="NU5C-like"/>
</dbReference>
<comment type="subcellular location">
    <subcellularLocation>
        <location evidence="1">Endomembrane system</location>
        <topology evidence="1">Multi-pass membrane protein</topology>
    </subcellularLocation>
    <subcellularLocation>
        <location evidence="5">Membrane</location>
        <topology evidence="5">Multi-pass membrane protein</topology>
    </subcellularLocation>
</comment>
<dbReference type="NCBIfam" id="NF005141">
    <property type="entry name" value="PRK06590.1"/>
    <property type="match status" value="1"/>
</dbReference>
<organism evidence="9 10">
    <name type="scientific">Kouleothrix aurantiaca</name>
    <dbReference type="NCBI Taxonomy" id="186479"/>
    <lineage>
        <taxon>Bacteria</taxon>
        <taxon>Bacillati</taxon>
        <taxon>Chloroflexota</taxon>
        <taxon>Chloroflexia</taxon>
        <taxon>Chloroflexales</taxon>
        <taxon>Roseiflexineae</taxon>
        <taxon>Roseiflexaceae</taxon>
        <taxon>Kouleothrix</taxon>
    </lineage>
</organism>
<dbReference type="Pfam" id="PF00361">
    <property type="entry name" value="Proton_antipo_M"/>
    <property type="match status" value="1"/>
</dbReference>
<reference evidence="9 10" key="1">
    <citation type="submission" date="2015-09" db="EMBL/GenBank/DDBJ databases">
        <title>Draft genome sequence of Kouleothrix aurantiaca JCM 19913.</title>
        <authorList>
            <person name="Hemp J."/>
        </authorList>
    </citation>
    <scope>NUCLEOTIDE SEQUENCE [LARGE SCALE GENOMIC DNA]</scope>
    <source>
        <strain evidence="9 10">COM-B</strain>
    </source>
</reference>
<dbReference type="EMBL" id="LJCR01000593">
    <property type="protein sequence ID" value="KPV52295.1"/>
    <property type="molecule type" value="Genomic_DNA"/>
</dbReference>
<evidence type="ECO:0000313" key="9">
    <source>
        <dbReference type="EMBL" id="KPV52295.1"/>
    </source>
</evidence>
<feature type="transmembrane region" description="Helical" evidence="6">
    <location>
        <begin position="125"/>
        <end position="141"/>
    </location>
</feature>
<dbReference type="GO" id="GO:0016020">
    <property type="term" value="C:membrane"/>
    <property type="evidence" value="ECO:0007669"/>
    <property type="project" value="UniProtKB-SubCell"/>
</dbReference>
<dbReference type="PANTHER" id="PTHR42829:SF2">
    <property type="entry name" value="NADH-UBIQUINONE OXIDOREDUCTASE CHAIN 5"/>
    <property type="match status" value="1"/>
</dbReference>
<feature type="non-terminal residue" evidence="9">
    <location>
        <position position="547"/>
    </location>
</feature>
<feature type="transmembrane region" description="Helical" evidence="6">
    <location>
        <begin position="277"/>
        <end position="297"/>
    </location>
</feature>
<feature type="domain" description="NADH-Ubiquinone oxidoreductase (complex I) chain 5 N-terminal" evidence="8">
    <location>
        <begin position="76"/>
        <end position="126"/>
    </location>
</feature>
<dbReference type="InterPro" id="IPR018393">
    <property type="entry name" value="NADHpl_OxRdtase_5_subgr"/>
</dbReference>
<feature type="transmembrane region" description="Helical" evidence="6">
    <location>
        <begin position="93"/>
        <end position="113"/>
    </location>
</feature>
<dbReference type="GO" id="GO:0012505">
    <property type="term" value="C:endomembrane system"/>
    <property type="evidence" value="ECO:0007669"/>
    <property type="project" value="UniProtKB-SubCell"/>
</dbReference>
<evidence type="ECO:0000259" key="7">
    <source>
        <dbReference type="Pfam" id="PF00361"/>
    </source>
</evidence>
<accession>A0A0P9D2P8</accession>
<comment type="caution">
    <text evidence="9">The sequence shown here is derived from an EMBL/GenBank/DDBJ whole genome shotgun (WGS) entry which is preliminary data.</text>
</comment>
<dbReference type="AlphaFoldDB" id="A0A0P9D2P8"/>
<dbReference type="GO" id="GO:0015990">
    <property type="term" value="P:electron transport coupled proton transport"/>
    <property type="evidence" value="ECO:0007669"/>
    <property type="project" value="TreeGrafter"/>
</dbReference>
<name>A0A0P9D2P8_9CHLR</name>
<evidence type="ECO:0000256" key="2">
    <source>
        <dbReference type="ARBA" id="ARBA00022692"/>
    </source>
</evidence>
<sequence length="547" mass="58182">MTWIVVLIPLFPFLGFLLNTFVIRNERQAGLLASAMVALSFIATIASIVVLQSLQGGGAEGAEGASQHIDFVLWEWMTIGSFRVPFGFLFDQLTAVMALLVTGVGGLIHFFSIGYMHGDARPVRYFAYLNLFIVAMLFLIMGDNMLLLFLGWEGVGLCSFLLISHWFDRKSVPPGIVPSEAAVKAFVANRVGDAGMLLAMMAIFATFGTLTFYGQGSGIGGYLEGAEQARSQVVNVGIFGAMSMVTLITLLMLIGVTGKSAQVPLFVWLPDAMAGPTPVSALIHAATMVTSGVYLIARNHTLFEASNGVNGWVAGIGVLTALLAAAAAVTQWDIKRVLAYSTVSQLGYMVAAVGMGAYVAGMFHLLTHGVFKALLFLGSASIIHGTHETQDMRRMGGLRTRMPTTFWTYMVGALALAGIFPFAGFWSKDEIIAHAFDVGNPGAGVILILASLMTAFYMGRQVALVFWGKPRDDHAAHAHESTGSMKNVLIILGIGAAIAGVMNLPGLHWLETFLHPVLGEEAAPYTVGKGVLATVVTLLAGASMYGG</sequence>
<feature type="transmembrane region" description="Helical" evidence="6">
    <location>
        <begin position="522"/>
        <end position="545"/>
    </location>
</feature>
<dbReference type="Pfam" id="PF00662">
    <property type="entry name" value="Proton_antipo_N"/>
    <property type="match status" value="1"/>
</dbReference>
<dbReference type="GO" id="GO:0003954">
    <property type="term" value="F:NADH dehydrogenase activity"/>
    <property type="evidence" value="ECO:0007669"/>
    <property type="project" value="TreeGrafter"/>
</dbReference>
<feature type="transmembrane region" description="Helical" evidence="6">
    <location>
        <begin position="488"/>
        <end position="510"/>
    </location>
</feature>
<keyword evidence="2 5" id="KW-0812">Transmembrane</keyword>
<dbReference type="Proteomes" id="UP000050509">
    <property type="component" value="Unassembled WGS sequence"/>
</dbReference>
<evidence type="ECO:0000256" key="1">
    <source>
        <dbReference type="ARBA" id="ARBA00004127"/>
    </source>
</evidence>
<feature type="transmembrane region" description="Helical" evidence="6">
    <location>
        <begin position="309"/>
        <end position="330"/>
    </location>
</feature>
<evidence type="ECO:0000313" key="10">
    <source>
        <dbReference type="Proteomes" id="UP000050509"/>
    </source>
</evidence>
<evidence type="ECO:0000256" key="3">
    <source>
        <dbReference type="ARBA" id="ARBA00022989"/>
    </source>
</evidence>
<evidence type="ECO:0000256" key="5">
    <source>
        <dbReference type="RuleBase" id="RU000320"/>
    </source>
</evidence>
<evidence type="ECO:0000256" key="6">
    <source>
        <dbReference type="SAM" id="Phobius"/>
    </source>
</evidence>
<feature type="transmembrane region" description="Helical" evidence="6">
    <location>
        <begin position="30"/>
        <end position="51"/>
    </location>
</feature>
<feature type="transmembrane region" description="Helical" evidence="6">
    <location>
        <begin position="233"/>
        <end position="256"/>
    </location>
</feature>
<keyword evidence="4 6" id="KW-0472">Membrane</keyword>
<dbReference type="PATRIC" id="fig|186479.3.peg.9203"/>
<evidence type="ECO:0000259" key="8">
    <source>
        <dbReference type="Pfam" id="PF00662"/>
    </source>
</evidence>
<dbReference type="PANTHER" id="PTHR42829">
    <property type="entry name" value="NADH-UBIQUINONE OXIDOREDUCTASE CHAIN 5"/>
    <property type="match status" value="1"/>
</dbReference>
<feature type="transmembrane region" description="Helical" evidence="6">
    <location>
        <begin position="406"/>
        <end position="426"/>
    </location>
</feature>
<dbReference type="GO" id="GO:0042773">
    <property type="term" value="P:ATP synthesis coupled electron transport"/>
    <property type="evidence" value="ECO:0007669"/>
    <property type="project" value="InterPro"/>
</dbReference>
<protein>
    <submittedName>
        <fullName evidence="9">NADH-quinone oxidoreductase subunit L</fullName>
    </submittedName>
</protein>
<dbReference type="PRINTS" id="PR01434">
    <property type="entry name" value="NADHDHGNASE5"/>
</dbReference>
<dbReference type="InterPro" id="IPR001516">
    <property type="entry name" value="Proton_antipo_N"/>
</dbReference>
<proteinExistence type="predicted"/>
<keyword evidence="3 6" id="KW-1133">Transmembrane helix</keyword>
<feature type="transmembrane region" description="Helical" evidence="6">
    <location>
        <begin position="337"/>
        <end position="359"/>
    </location>
</feature>
<dbReference type="NCBIfam" id="TIGR01974">
    <property type="entry name" value="NDH_I_L"/>
    <property type="match status" value="1"/>
</dbReference>